<evidence type="ECO:0000256" key="2">
    <source>
        <dbReference type="ARBA" id="ARBA00022679"/>
    </source>
</evidence>
<evidence type="ECO:0000259" key="3">
    <source>
        <dbReference type="Pfam" id="PF00535"/>
    </source>
</evidence>
<dbReference type="InterPro" id="IPR029044">
    <property type="entry name" value="Nucleotide-diphossugar_trans"/>
</dbReference>
<dbReference type="SUPFAM" id="SSF53448">
    <property type="entry name" value="Nucleotide-diphospho-sugar transferases"/>
    <property type="match status" value="1"/>
</dbReference>
<proteinExistence type="predicted"/>
<evidence type="ECO:0000256" key="1">
    <source>
        <dbReference type="ARBA" id="ARBA00022676"/>
    </source>
</evidence>
<accession>A0ABV1EMJ1</accession>
<dbReference type="Pfam" id="PF00535">
    <property type="entry name" value="Glycos_transf_2"/>
    <property type="match status" value="1"/>
</dbReference>
<protein>
    <submittedName>
        <fullName evidence="4">Glycosyltransferase family 2 protein</fullName>
        <ecNumber evidence="4">2.4.-.-</ecNumber>
    </submittedName>
</protein>
<dbReference type="Proteomes" id="UP001440599">
    <property type="component" value="Unassembled WGS sequence"/>
</dbReference>
<keyword evidence="5" id="KW-1185">Reference proteome</keyword>
<dbReference type="PANTHER" id="PTHR22916">
    <property type="entry name" value="GLYCOSYLTRANSFERASE"/>
    <property type="match status" value="1"/>
</dbReference>
<reference evidence="4 5" key="1">
    <citation type="submission" date="2024-03" db="EMBL/GenBank/DDBJ databases">
        <title>Human intestinal bacterial collection.</title>
        <authorList>
            <person name="Pauvert C."/>
            <person name="Hitch T.C.A."/>
            <person name="Clavel T."/>
        </authorList>
    </citation>
    <scope>NUCLEOTIDE SEQUENCE [LARGE SCALE GENOMIC DNA]</scope>
    <source>
        <strain evidence="4 5">CLA-AP-H34</strain>
    </source>
</reference>
<dbReference type="InterPro" id="IPR001173">
    <property type="entry name" value="Glyco_trans_2-like"/>
</dbReference>
<dbReference type="Gene3D" id="3.90.550.10">
    <property type="entry name" value="Spore Coat Polysaccharide Biosynthesis Protein SpsA, Chain A"/>
    <property type="match status" value="1"/>
</dbReference>
<dbReference type="CDD" id="cd00761">
    <property type="entry name" value="Glyco_tranf_GTA_type"/>
    <property type="match status" value="1"/>
</dbReference>
<evidence type="ECO:0000313" key="5">
    <source>
        <dbReference type="Proteomes" id="UP001440599"/>
    </source>
</evidence>
<keyword evidence="2 4" id="KW-0808">Transferase</keyword>
<dbReference type="GO" id="GO:0016757">
    <property type="term" value="F:glycosyltransferase activity"/>
    <property type="evidence" value="ECO:0007669"/>
    <property type="project" value="UniProtKB-KW"/>
</dbReference>
<dbReference type="EMBL" id="JBBMFT010000002">
    <property type="protein sequence ID" value="MEQ2455818.1"/>
    <property type="molecule type" value="Genomic_DNA"/>
</dbReference>
<comment type="caution">
    <text evidence="4">The sequence shown here is derived from an EMBL/GenBank/DDBJ whole genome shotgun (WGS) entry which is preliminary data.</text>
</comment>
<dbReference type="RefSeq" id="WP_349139418.1">
    <property type="nucleotide sequence ID" value="NZ_JBBMFT010000002.1"/>
</dbReference>
<feature type="domain" description="Glycosyltransferase 2-like" evidence="3">
    <location>
        <begin position="8"/>
        <end position="177"/>
    </location>
</feature>
<dbReference type="EC" id="2.4.-.-" evidence="4"/>
<gene>
    <name evidence="4" type="ORF">WMO45_04730</name>
</gene>
<keyword evidence="1 4" id="KW-0328">Glycosyltransferase</keyword>
<organism evidence="4 5">
    <name type="scientific">Flavonifractor hominis</name>
    <dbReference type="NCBI Taxonomy" id="3133178"/>
    <lineage>
        <taxon>Bacteria</taxon>
        <taxon>Bacillati</taxon>
        <taxon>Bacillota</taxon>
        <taxon>Clostridia</taxon>
        <taxon>Eubacteriales</taxon>
        <taxon>Oscillospiraceae</taxon>
        <taxon>Flavonifractor</taxon>
    </lineage>
</organism>
<evidence type="ECO:0000313" key="4">
    <source>
        <dbReference type="EMBL" id="MEQ2455818.1"/>
    </source>
</evidence>
<sequence>MSDMELVTVIIPVYNMEAYLPRCIQSIRTQSYDHLEIILVEDGSSDGSLALCRRFAEDDPRIQVLSNSGKGVSAARNTGLQAAHGAYVFMADSDDYVASHAILDLYAAIQETGADLAIGDFQKGRDAAYEFPPATKKRAQISAQEALRRSYGEDHDRLRYIVPWCKLYKRGLFEQIWYPDGKIFEDIYTTHKLLARCSSIVVVEDILSYYFQRPDSLMNHSFHPKKLDYLGALEERIAFFQARRWNELETMAYDDLLHALVWEYSRARDILHDRQIMRRIWDTFRRYYRKGHVSRYPSDTKALLRAFSIHPELVVWYWRVRAKLSWQKKKEGS</sequence>
<dbReference type="PANTHER" id="PTHR22916:SF51">
    <property type="entry name" value="GLYCOSYLTRANSFERASE EPSH-RELATED"/>
    <property type="match status" value="1"/>
</dbReference>
<name>A0ABV1EMJ1_9FIRM</name>